<dbReference type="GO" id="GO:0005506">
    <property type="term" value="F:iron ion binding"/>
    <property type="evidence" value="ECO:0007669"/>
    <property type="project" value="InterPro"/>
</dbReference>
<dbReference type="PANTHER" id="PTHR24292:SF54">
    <property type="entry name" value="CYP9F3-RELATED"/>
    <property type="match status" value="1"/>
</dbReference>
<evidence type="ECO:0000256" key="1">
    <source>
        <dbReference type="ARBA" id="ARBA00001971"/>
    </source>
</evidence>
<dbReference type="PRINTS" id="PR00385">
    <property type="entry name" value="P450"/>
</dbReference>
<evidence type="ECO:0000256" key="16">
    <source>
        <dbReference type="RuleBase" id="RU000461"/>
    </source>
</evidence>
<dbReference type="FunFam" id="1.10.630.10:FF:000042">
    <property type="entry name" value="Cytochrome P450"/>
    <property type="match status" value="1"/>
</dbReference>
<dbReference type="EC" id="1.14.14.1" evidence="5"/>
<keyword evidence="13 17" id="KW-0472">Membrane</keyword>
<reference evidence="18" key="1">
    <citation type="submission" date="2021-12" db="EMBL/GenBank/DDBJ databases">
        <authorList>
            <person name="Martin H S."/>
        </authorList>
    </citation>
    <scope>NUCLEOTIDE SEQUENCE</scope>
</reference>
<evidence type="ECO:0000256" key="15">
    <source>
        <dbReference type="PIRSR" id="PIRSR602401-1"/>
    </source>
</evidence>
<evidence type="ECO:0000256" key="3">
    <source>
        <dbReference type="ARBA" id="ARBA00004406"/>
    </source>
</evidence>
<dbReference type="PROSITE" id="PS00086">
    <property type="entry name" value="CYTOCHROME_P450"/>
    <property type="match status" value="1"/>
</dbReference>
<dbReference type="AlphaFoldDB" id="A0A8J9VM79"/>
<evidence type="ECO:0000256" key="9">
    <source>
        <dbReference type="ARBA" id="ARBA00022848"/>
    </source>
</evidence>
<dbReference type="InterPro" id="IPR001128">
    <property type="entry name" value="Cyt_P450"/>
</dbReference>
<evidence type="ECO:0000256" key="2">
    <source>
        <dbReference type="ARBA" id="ARBA00004174"/>
    </source>
</evidence>
<evidence type="ECO:0000256" key="6">
    <source>
        <dbReference type="ARBA" id="ARBA00022617"/>
    </source>
</evidence>
<dbReference type="EMBL" id="OV170221">
    <property type="protein sequence ID" value="CAH0713997.1"/>
    <property type="molecule type" value="Genomic_DNA"/>
</dbReference>
<dbReference type="Pfam" id="PF00067">
    <property type="entry name" value="p450"/>
    <property type="match status" value="1"/>
</dbReference>
<evidence type="ECO:0000256" key="12">
    <source>
        <dbReference type="ARBA" id="ARBA00023033"/>
    </source>
</evidence>
<keyword evidence="11 15" id="KW-0408">Iron</keyword>
<evidence type="ECO:0000256" key="17">
    <source>
        <dbReference type="SAM" id="Phobius"/>
    </source>
</evidence>
<evidence type="ECO:0000256" key="5">
    <source>
        <dbReference type="ARBA" id="ARBA00012109"/>
    </source>
</evidence>
<keyword evidence="8" id="KW-0256">Endoplasmic reticulum</keyword>
<protein>
    <recommendedName>
        <fullName evidence="5">unspecific monooxygenase</fullName>
        <ecNumber evidence="5">1.14.14.1</ecNumber>
    </recommendedName>
</protein>
<accession>A0A8J9VM79</accession>
<name>A0A8J9VM79_9NEOP</name>
<evidence type="ECO:0000313" key="18">
    <source>
        <dbReference type="EMBL" id="CAH0713997.1"/>
    </source>
</evidence>
<evidence type="ECO:0000313" key="19">
    <source>
        <dbReference type="Proteomes" id="UP000838878"/>
    </source>
</evidence>
<comment type="cofactor">
    <cofactor evidence="1 15">
        <name>heme</name>
        <dbReference type="ChEBI" id="CHEBI:30413"/>
    </cofactor>
</comment>
<keyword evidence="17" id="KW-0812">Transmembrane</keyword>
<dbReference type="Gene3D" id="1.10.630.10">
    <property type="entry name" value="Cytochrome P450"/>
    <property type="match status" value="1"/>
</dbReference>
<sequence length="515" mass="59888">MSLYTILFVTITIYILRLILTRKYNYWSKKKVPHLNPLLLFGNYKDLILLKKPRQLVAQEICQKFPDEPYIGTYFGTEPALLVQDPDILKLILAKDFYYFNGREISEHVKKETVTRNLFFYGGDDWKILRQNLTPLFTASKMKNMFPLIIDCANNLKTTIEIEREMSEKLDAKSFLAKYAVDCITNCAFGFNANTMISCDPNNIFVNMGKTIAGNTIRRGLKNIFHAMWPGLFYGIKLRLFDTALSNFFHDLLIDIFKSRINTKSSRNDFIDLFLSWKQSKFLIGDSLSNITTGKKNTVHIKVTDELLVSQCVLIFGGGFETTSTTLSFFLYEIAKHQDVQIKLIEEIDAYFQKHNGIIEYECTTEMPYLESCIDETMRLYPVFGVLMREVMSDYVFPTGLSLKKDDRIHIPVYHVHHNPKNFPNPKEFRPERFFKDEKNNIKPYTYLAFGEGSRSCIGARFGKMVMFAGIIKLLKEYRVQLADDMPFRIGFDPKPFVTVPDQPIFLNLIRRFPE</sequence>
<keyword evidence="19" id="KW-1185">Reference proteome</keyword>
<evidence type="ECO:0000256" key="10">
    <source>
        <dbReference type="ARBA" id="ARBA00023002"/>
    </source>
</evidence>
<proteinExistence type="inferred from homology"/>
<dbReference type="Proteomes" id="UP000838878">
    <property type="component" value="Chromosome 1"/>
</dbReference>
<feature type="non-terminal residue" evidence="18">
    <location>
        <position position="515"/>
    </location>
</feature>
<keyword evidence="17" id="KW-1133">Transmembrane helix</keyword>
<keyword evidence="7 15" id="KW-0479">Metal-binding</keyword>
<dbReference type="SUPFAM" id="SSF48264">
    <property type="entry name" value="Cytochrome P450"/>
    <property type="match status" value="1"/>
</dbReference>
<evidence type="ECO:0000256" key="7">
    <source>
        <dbReference type="ARBA" id="ARBA00022723"/>
    </source>
</evidence>
<comment type="catalytic activity">
    <reaction evidence="14">
        <text>an organic molecule + reduced [NADPH--hemoprotein reductase] + O2 = an alcohol + oxidized [NADPH--hemoprotein reductase] + H2O + H(+)</text>
        <dbReference type="Rhea" id="RHEA:17149"/>
        <dbReference type="Rhea" id="RHEA-COMP:11964"/>
        <dbReference type="Rhea" id="RHEA-COMP:11965"/>
        <dbReference type="ChEBI" id="CHEBI:15377"/>
        <dbReference type="ChEBI" id="CHEBI:15378"/>
        <dbReference type="ChEBI" id="CHEBI:15379"/>
        <dbReference type="ChEBI" id="CHEBI:30879"/>
        <dbReference type="ChEBI" id="CHEBI:57618"/>
        <dbReference type="ChEBI" id="CHEBI:58210"/>
        <dbReference type="ChEBI" id="CHEBI:142491"/>
        <dbReference type="EC" id="1.14.14.1"/>
    </reaction>
</comment>
<dbReference type="PANTHER" id="PTHR24292">
    <property type="entry name" value="CYTOCHROME P450"/>
    <property type="match status" value="1"/>
</dbReference>
<dbReference type="InterPro" id="IPR017972">
    <property type="entry name" value="Cyt_P450_CS"/>
</dbReference>
<evidence type="ECO:0000256" key="11">
    <source>
        <dbReference type="ARBA" id="ARBA00023004"/>
    </source>
</evidence>
<gene>
    <name evidence="18" type="ORF">BINO364_LOCUS1089</name>
</gene>
<dbReference type="GO" id="GO:0020037">
    <property type="term" value="F:heme binding"/>
    <property type="evidence" value="ECO:0007669"/>
    <property type="project" value="InterPro"/>
</dbReference>
<keyword evidence="10 16" id="KW-0560">Oxidoreductase</keyword>
<dbReference type="InterPro" id="IPR036396">
    <property type="entry name" value="Cyt_P450_sf"/>
</dbReference>
<feature type="transmembrane region" description="Helical" evidence="17">
    <location>
        <begin position="6"/>
        <end position="21"/>
    </location>
</feature>
<organism evidence="18 19">
    <name type="scientific">Brenthis ino</name>
    <name type="common">lesser marbled fritillary</name>
    <dbReference type="NCBI Taxonomy" id="405034"/>
    <lineage>
        <taxon>Eukaryota</taxon>
        <taxon>Metazoa</taxon>
        <taxon>Ecdysozoa</taxon>
        <taxon>Arthropoda</taxon>
        <taxon>Hexapoda</taxon>
        <taxon>Insecta</taxon>
        <taxon>Pterygota</taxon>
        <taxon>Neoptera</taxon>
        <taxon>Endopterygota</taxon>
        <taxon>Lepidoptera</taxon>
        <taxon>Glossata</taxon>
        <taxon>Ditrysia</taxon>
        <taxon>Papilionoidea</taxon>
        <taxon>Nymphalidae</taxon>
        <taxon>Heliconiinae</taxon>
        <taxon>Argynnini</taxon>
        <taxon>Brenthis</taxon>
    </lineage>
</organism>
<dbReference type="GO" id="GO:0005789">
    <property type="term" value="C:endoplasmic reticulum membrane"/>
    <property type="evidence" value="ECO:0007669"/>
    <property type="project" value="UniProtKB-SubCell"/>
</dbReference>
<dbReference type="GO" id="GO:0016712">
    <property type="term" value="F:oxidoreductase activity, acting on paired donors, with incorporation or reduction of molecular oxygen, reduced flavin or flavoprotein as one donor, and incorporation of one atom of oxygen"/>
    <property type="evidence" value="ECO:0007669"/>
    <property type="project" value="UniProtKB-EC"/>
</dbReference>
<keyword evidence="9" id="KW-0492">Microsome</keyword>
<comment type="similarity">
    <text evidence="4 16">Belongs to the cytochrome P450 family.</text>
</comment>
<evidence type="ECO:0000256" key="8">
    <source>
        <dbReference type="ARBA" id="ARBA00022824"/>
    </source>
</evidence>
<evidence type="ECO:0000256" key="4">
    <source>
        <dbReference type="ARBA" id="ARBA00010617"/>
    </source>
</evidence>
<evidence type="ECO:0000256" key="13">
    <source>
        <dbReference type="ARBA" id="ARBA00023136"/>
    </source>
</evidence>
<dbReference type="InterPro" id="IPR002401">
    <property type="entry name" value="Cyt_P450_E_grp-I"/>
</dbReference>
<dbReference type="InterPro" id="IPR050476">
    <property type="entry name" value="Insect_CytP450_Detox"/>
</dbReference>
<keyword evidence="6 15" id="KW-0349">Heme</keyword>
<keyword evidence="12 16" id="KW-0503">Monooxygenase</keyword>
<feature type="binding site" description="axial binding residue" evidence="15">
    <location>
        <position position="457"/>
    </location>
    <ligand>
        <name>heme</name>
        <dbReference type="ChEBI" id="CHEBI:30413"/>
    </ligand>
    <ligandPart>
        <name>Fe</name>
        <dbReference type="ChEBI" id="CHEBI:18248"/>
    </ligandPart>
</feature>
<dbReference type="PRINTS" id="PR00463">
    <property type="entry name" value="EP450I"/>
</dbReference>
<comment type="subcellular location">
    <subcellularLocation>
        <location evidence="3">Endoplasmic reticulum membrane</location>
        <topology evidence="3">Peripheral membrane protein</topology>
    </subcellularLocation>
    <subcellularLocation>
        <location evidence="2">Microsome membrane</location>
        <topology evidence="2">Peripheral membrane protein</topology>
    </subcellularLocation>
</comment>
<evidence type="ECO:0000256" key="14">
    <source>
        <dbReference type="ARBA" id="ARBA00047827"/>
    </source>
</evidence>
<dbReference type="OrthoDB" id="2789670at2759"/>
<dbReference type="CDD" id="cd11056">
    <property type="entry name" value="CYP6-like"/>
    <property type="match status" value="1"/>
</dbReference>